<feature type="compositionally biased region" description="Polar residues" evidence="1">
    <location>
        <begin position="1"/>
        <end position="11"/>
    </location>
</feature>
<evidence type="ECO:0000256" key="1">
    <source>
        <dbReference type="SAM" id="MobiDB-lite"/>
    </source>
</evidence>
<gene>
    <name evidence="2" type="ORF">PCOR1329_LOCUS68555</name>
</gene>
<feature type="region of interest" description="Disordered" evidence="1">
    <location>
        <begin position="1"/>
        <end position="38"/>
    </location>
</feature>
<accession>A0ABN9WQY8</accession>
<proteinExistence type="predicted"/>
<sequence>MTPPKASQSAWETPPSTPRSCRRIPSTPPPLRRASSEPLLSGLERNCLRRVRSALEADPDAARLPLMEPRCEWPLCAAIRLGCSGDIVRLLTQNGAMVEVTNEQGQSPLQRLSSGAAKQVIGTQFADLTSGIDDGAEWMCESIAQYELGVAMALIIAGADPEARHGDAGGEQCSSLELARRAGKEHLVSLYMQNPARDLGCRGHLLTA</sequence>
<keyword evidence="3" id="KW-1185">Reference proteome</keyword>
<dbReference type="EMBL" id="CAUYUJ010018949">
    <property type="protein sequence ID" value="CAK0887528.1"/>
    <property type="molecule type" value="Genomic_DNA"/>
</dbReference>
<dbReference type="Gene3D" id="1.25.40.20">
    <property type="entry name" value="Ankyrin repeat-containing domain"/>
    <property type="match status" value="1"/>
</dbReference>
<organism evidence="2 3">
    <name type="scientific">Prorocentrum cordatum</name>
    <dbReference type="NCBI Taxonomy" id="2364126"/>
    <lineage>
        <taxon>Eukaryota</taxon>
        <taxon>Sar</taxon>
        <taxon>Alveolata</taxon>
        <taxon>Dinophyceae</taxon>
        <taxon>Prorocentrales</taxon>
        <taxon>Prorocentraceae</taxon>
        <taxon>Prorocentrum</taxon>
    </lineage>
</organism>
<comment type="caution">
    <text evidence="2">The sequence shown here is derived from an EMBL/GenBank/DDBJ whole genome shotgun (WGS) entry which is preliminary data.</text>
</comment>
<reference evidence="2" key="1">
    <citation type="submission" date="2023-10" db="EMBL/GenBank/DDBJ databases">
        <authorList>
            <person name="Chen Y."/>
            <person name="Shah S."/>
            <person name="Dougan E. K."/>
            <person name="Thang M."/>
            <person name="Chan C."/>
        </authorList>
    </citation>
    <scope>NUCLEOTIDE SEQUENCE [LARGE SCALE GENOMIC DNA]</scope>
</reference>
<protein>
    <submittedName>
        <fullName evidence="2">Uncharacterized protein</fullName>
    </submittedName>
</protein>
<name>A0ABN9WQY8_9DINO</name>
<dbReference type="InterPro" id="IPR036770">
    <property type="entry name" value="Ankyrin_rpt-contain_sf"/>
</dbReference>
<evidence type="ECO:0000313" key="2">
    <source>
        <dbReference type="EMBL" id="CAK0887528.1"/>
    </source>
</evidence>
<dbReference type="Proteomes" id="UP001189429">
    <property type="component" value="Unassembled WGS sequence"/>
</dbReference>
<evidence type="ECO:0000313" key="3">
    <source>
        <dbReference type="Proteomes" id="UP001189429"/>
    </source>
</evidence>
<dbReference type="SUPFAM" id="SSF48403">
    <property type="entry name" value="Ankyrin repeat"/>
    <property type="match status" value="1"/>
</dbReference>